<accession>A0A151SPN1</accession>
<organism evidence="1 2">
    <name type="scientific">Cajanus cajan</name>
    <name type="common">Pigeon pea</name>
    <name type="synonym">Cajanus indicus</name>
    <dbReference type="NCBI Taxonomy" id="3821"/>
    <lineage>
        <taxon>Eukaryota</taxon>
        <taxon>Viridiplantae</taxon>
        <taxon>Streptophyta</taxon>
        <taxon>Embryophyta</taxon>
        <taxon>Tracheophyta</taxon>
        <taxon>Spermatophyta</taxon>
        <taxon>Magnoliopsida</taxon>
        <taxon>eudicotyledons</taxon>
        <taxon>Gunneridae</taxon>
        <taxon>Pentapetalae</taxon>
        <taxon>rosids</taxon>
        <taxon>fabids</taxon>
        <taxon>Fabales</taxon>
        <taxon>Fabaceae</taxon>
        <taxon>Papilionoideae</taxon>
        <taxon>50 kb inversion clade</taxon>
        <taxon>NPAAA clade</taxon>
        <taxon>indigoferoid/millettioid clade</taxon>
        <taxon>Phaseoleae</taxon>
        <taxon>Cajanus</taxon>
    </lineage>
</organism>
<dbReference type="AlphaFoldDB" id="A0A151SPN1"/>
<sequence length="112" mass="12700">MLNKEGFTIKKALVTTLVLALPNFSKGKLVIGEDLVLKDIILKWLHDSSLGDHSRRYVTTVIVKSLYLLGESTNAIVDKSLMVREATIKLLKFYLLRAQNCMTQQANKHRND</sequence>
<proteinExistence type="predicted"/>
<evidence type="ECO:0000313" key="1">
    <source>
        <dbReference type="EMBL" id="KYP56711.1"/>
    </source>
</evidence>
<gene>
    <name evidence="1" type="ORF">KK1_002957</name>
</gene>
<dbReference type="Gramene" id="C.cajan_02888.t">
    <property type="protein sequence ID" value="C.cajan_02888.t"/>
    <property type="gene ID" value="C.cajan_02888"/>
</dbReference>
<evidence type="ECO:0000313" key="2">
    <source>
        <dbReference type="Proteomes" id="UP000075243"/>
    </source>
</evidence>
<reference evidence="1 2" key="1">
    <citation type="journal article" date="2012" name="Nat. Biotechnol.">
        <title>Draft genome sequence of pigeonpea (Cajanus cajan), an orphan legume crop of resource-poor farmers.</title>
        <authorList>
            <person name="Varshney R.K."/>
            <person name="Chen W."/>
            <person name="Li Y."/>
            <person name="Bharti A.K."/>
            <person name="Saxena R.K."/>
            <person name="Schlueter J.A."/>
            <person name="Donoghue M.T."/>
            <person name="Azam S."/>
            <person name="Fan G."/>
            <person name="Whaley A.M."/>
            <person name="Farmer A.D."/>
            <person name="Sheridan J."/>
            <person name="Iwata A."/>
            <person name="Tuteja R."/>
            <person name="Penmetsa R.V."/>
            <person name="Wu W."/>
            <person name="Upadhyaya H.D."/>
            <person name="Yang S.P."/>
            <person name="Shah T."/>
            <person name="Saxena K.B."/>
            <person name="Michael T."/>
            <person name="McCombie W.R."/>
            <person name="Yang B."/>
            <person name="Zhang G."/>
            <person name="Yang H."/>
            <person name="Wang J."/>
            <person name="Spillane C."/>
            <person name="Cook D.R."/>
            <person name="May G.D."/>
            <person name="Xu X."/>
            <person name="Jackson S.A."/>
        </authorList>
    </citation>
    <scope>NUCLEOTIDE SEQUENCE [LARGE SCALE GENOMIC DNA]</scope>
    <source>
        <strain evidence="2">cv. Asha</strain>
    </source>
</reference>
<dbReference type="EMBL" id="CM003613">
    <property type="protein sequence ID" value="KYP56711.1"/>
    <property type="molecule type" value="Genomic_DNA"/>
</dbReference>
<name>A0A151SPN1_CAJCA</name>
<protein>
    <submittedName>
        <fullName evidence="1">Uncharacterized protein</fullName>
    </submittedName>
</protein>
<dbReference type="Proteomes" id="UP000075243">
    <property type="component" value="Chromosome 11"/>
</dbReference>
<keyword evidence="2" id="KW-1185">Reference proteome</keyword>